<protein>
    <recommendedName>
        <fullName evidence="6">Phosphate transporter</fullName>
    </recommendedName>
</protein>
<feature type="transmembrane region" description="Helical" evidence="6">
    <location>
        <begin position="83"/>
        <end position="102"/>
    </location>
</feature>
<evidence type="ECO:0000256" key="4">
    <source>
        <dbReference type="ARBA" id="ARBA00022989"/>
    </source>
</evidence>
<evidence type="ECO:0000256" key="2">
    <source>
        <dbReference type="ARBA" id="ARBA00022448"/>
    </source>
</evidence>
<reference evidence="7" key="1">
    <citation type="journal article" date="2013" name="Int. J. Syst. Evol. Microbiol.">
        <title>Aestuariibaculum suncheonense gen. nov., sp. nov., a marine bacterium of the family Flavobacteriaceae isolated from a tidal flat and emended descriptions of the genera Gaetbulibacter and Tamlana.</title>
        <authorList>
            <person name="Jeong S.H."/>
            <person name="Park M.S."/>
            <person name="Jin H.M."/>
            <person name="Lee K."/>
            <person name="Park W."/>
            <person name="Jeon C.O."/>
        </authorList>
    </citation>
    <scope>NUCLEOTIDE SEQUENCE</scope>
    <source>
        <strain evidence="7">SC17</strain>
    </source>
</reference>
<feature type="transmembrane region" description="Helical" evidence="6">
    <location>
        <begin position="506"/>
        <end position="524"/>
    </location>
</feature>
<name>A0A8J6Q8Z9_9FLAO</name>
<evidence type="ECO:0000256" key="6">
    <source>
        <dbReference type="RuleBase" id="RU363058"/>
    </source>
</evidence>
<dbReference type="EMBL" id="JACVXC010000006">
    <property type="protein sequence ID" value="MBD0836588.1"/>
    <property type="molecule type" value="Genomic_DNA"/>
</dbReference>
<evidence type="ECO:0000256" key="3">
    <source>
        <dbReference type="ARBA" id="ARBA00022692"/>
    </source>
</evidence>
<dbReference type="PANTHER" id="PTHR11101">
    <property type="entry name" value="PHOSPHATE TRANSPORTER"/>
    <property type="match status" value="1"/>
</dbReference>
<keyword evidence="3 6" id="KW-0812">Transmembrane</keyword>
<keyword evidence="4 6" id="KW-1133">Transmembrane helix</keyword>
<keyword evidence="6" id="KW-0592">Phosphate transport</keyword>
<feature type="transmembrane region" description="Helical" evidence="6">
    <location>
        <begin position="236"/>
        <end position="255"/>
    </location>
</feature>
<feature type="transmembrane region" description="Helical" evidence="6">
    <location>
        <begin position="114"/>
        <end position="132"/>
    </location>
</feature>
<keyword evidence="2 6" id="KW-0813">Transport</keyword>
<feature type="transmembrane region" description="Helical" evidence="6">
    <location>
        <begin position="6"/>
        <end position="29"/>
    </location>
</feature>
<feature type="transmembrane region" description="Helical" evidence="6">
    <location>
        <begin position="262"/>
        <end position="280"/>
    </location>
</feature>
<proteinExistence type="inferred from homology"/>
<comment type="subcellular location">
    <subcellularLocation>
        <location evidence="1 6">Membrane</location>
        <topology evidence="1 6">Multi-pass membrane protein</topology>
    </subcellularLocation>
</comment>
<evidence type="ECO:0000256" key="1">
    <source>
        <dbReference type="ARBA" id="ARBA00004141"/>
    </source>
</evidence>
<gene>
    <name evidence="7" type="ORF">ICJ84_14200</name>
</gene>
<keyword evidence="8" id="KW-1185">Reference proteome</keyword>
<dbReference type="AlphaFoldDB" id="A0A8J6Q8Z9"/>
<feature type="transmembrane region" description="Helical" evidence="6">
    <location>
        <begin position="41"/>
        <end position="63"/>
    </location>
</feature>
<dbReference type="InterPro" id="IPR001204">
    <property type="entry name" value="Phos_transporter"/>
</dbReference>
<evidence type="ECO:0000313" key="8">
    <source>
        <dbReference type="Proteomes" id="UP000602057"/>
    </source>
</evidence>
<feature type="transmembrane region" description="Helical" evidence="6">
    <location>
        <begin position="152"/>
        <end position="174"/>
    </location>
</feature>
<dbReference type="GO" id="GO:0016020">
    <property type="term" value="C:membrane"/>
    <property type="evidence" value="ECO:0007669"/>
    <property type="project" value="UniProtKB-SubCell"/>
</dbReference>
<sequence length="768" mass="84473">MENIYLFMIIALGILAIADLVVGVSNDAVNFLNSAIGSKAISFKTIMIVASIGIAVGAIFSSGMMEVARKGIFNPHEFMFNEIMIIFMAVMITDILLLDFFNTVGMPTSTTVSIVFELLGASVAMALIKIAHQNGNFADVVNYINTSKATSIIFGILLSVVVAFSVGAIVQWVTRLLLSYNFLNKAKWVGAVFGGLALASITYFIFLKGIKGTAFASQELDMLGGMKLSKFLEEKVLLIVSLSFVLWSLISFALMTFLKANIYKVIIAVGTFALALAFAGNDLVNFIGVPIAGYQSYNAWVNSGVAADAFSMGVLAEKVPTPTIMLVISGLVMVATLWLSSKAKKVTETEINLSREGEGKERFQPNFLSRGFVRSAIAMSQMTSFILPGSWQEKIEKQFEKPVISVSKKKAHELPAFDMVRAAINLTVAAALISLATSMKLPLSTTYVTFMVAMGSSLADRAWGSESAVYRVAGVLNVIGGWFFTAFIAFIAAGLIAYLINWNVSVMVPVLLLLAIVLLARNYIAHRKTASEIKAEDSLTHSENSSIQGVIHESSKNIANVVKRGNKIYTNAINGLAKQDLTLLKKNKTQIIKLSNEVDELRDNIFYFIKNLDESSVGASNFYIHVLGYLQDMVQSLEYISKVSHKHINNNHKKLKFNQIKELKEVDERFERLFTNVQNAFNTQSFEQISVILGRKAEITSLVTNKIQKQVERTRTEESSPKNTTLYFSLLLETKDLLNATMNLLEEYDQAHDGSVRPATLKAEETKA</sequence>
<dbReference type="Gene3D" id="1.20.58.220">
    <property type="entry name" value="Phosphate transport system protein phou homolog 2, domain 2"/>
    <property type="match status" value="1"/>
</dbReference>
<organism evidence="7 8">
    <name type="scientific">Aestuariibaculum suncheonense</name>
    <dbReference type="NCBI Taxonomy" id="1028745"/>
    <lineage>
        <taxon>Bacteria</taxon>
        <taxon>Pseudomonadati</taxon>
        <taxon>Bacteroidota</taxon>
        <taxon>Flavobacteriia</taxon>
        <taxon>Flavobacteriales</taxon>
        <taxon>Flavobacteriaceae</taxon>
    </lineage>
</organism>
<accession>A0A8J6Q8Z9</accession>
<evidence type="ECO:0000256" key="5">
    <source>
        <dbReference type="ARBA" id="ARBA00023136"/>
    </source>
</evidence>
<reference evidence="7" key="2">
    <citation type="submission" date="2020-09" db="EMBL/GenBank/DDBJ databases">
        <authorList>
            <person name="Wu Z."/>
        </authorList>
    </citation>
    <scope>NUCLEOTIDE SEQUENCE</scope>
    <source>
        <strain evidence="7">SC17</strain>
    </source>
</reference>
<keyword evidence="5 6" id="KW-0472">Membrane</keyword>
<dbReference type="InterPro" id="IPR038078">
    <property type="entry name" value="PhoU-like_sf"/>
</dbReference>
<dbReference type="Proteomes" id="UP000602057">
    <property type="component" value="Unassembled WGS sequence"/>
</dbReference>
<feature type="transmembrane region" description="Helical" evidence="6">
    <location>
        <begin position="475"/>
        <end position="500"/>
    </location>
</feature>
<dbReference type="PANTHER" id="PTHR11101:SF16">
    <property type="entry name" value="PHOSPHATE TRANSPORTER"/>
    <property type="match status" value="1"/>
</dbReference>
<dbReference type="GO" id="GO:0005315">
    <property type="term" value="F:phosphate transmembrane transporter activity"/>
    <property type="evidence" value="ECO:0007669"/>
    <property type="project" value="InterPro"/>
</dbReference>
<feature type="transmembrane region" description="Helical" evidence="6">
    <location>
        <begin position="319"/>
        <end position="339"/>
    </location>
</feature>
<dbReference type="RefSeq" id="WP_188217079.1">
    <property type="nucleotide sequence ID" value="NZ_BAABGH010000002.1"/>
</dbReference>
<feature type="transmembrane region" description="Helical" evidence="6">
    <location>
        <begin position="186"/>
        <end position="206"/>
    </location>
</feature>
<dbReference type="GO" id="GO:0035435">
    <property type="term" value="P:phosphate ion transmembrane transport"/>
    <property type="evidence" value="ECO:0007669"/>
    <property type="project" value="TreeGrafter"/>
</dbReference>
<dbReference type="Pfam" id="PF01384">
    <property type="entry name" value="PHO4"/>
    <property type="match status" value="2"/>
</dbReference>
<comment type="caution">
    <text evidence="7">The sequence shown here is derived from an EMBL/GenBank/DDBJ whole genome shotgun (WGS) entry which is preliminary data.</text>
</comment>
<comment type="similarity">
    <text evidence="6">Belongs to the inorganic phosphate transporter (PiT) (TC 2.A.20) family.</text>
</comment>
<evidence type="ECO:0000313" key="7">
    <source>
        <dbReference type="EMBL" id="MBD0836588.1"/>
    </source>
</evidence>